<keyword evidence="3" id="KW-0812">Transmembrane</keyword>
<feature type="transmembrane region" description="Helical" evidence="3">
    <location>
        <begin position="384"/>
        <end position="401"/>
    </location>
</feature>
<keyword evidence="1" id="KW-0813">Transport</keyword>
<evidence type="ECO:0000313" key="4">
    <source>
        <dbReference type="EMBL" id="MDO3380980.1"/>
    </source>
</evidence>
<feature type="transmembrane region" description="Helical" evidence="3">
    <location>
        <begin position="354"/>
        <end position="378"/>
    </location>
</feature>
<evidence type="ECO:0000256" key="3">
    <source>
        <dbReference type="SAM" id="Phobius"/>
    </source>
</evidence>
<proteinExistence type="predicted"/>
<feature type="transmembrane region" description="Helical" evidence="3">
    <location>
        <begin position="422"/>
        <end position="443"/>
    </location>
</feature>
<keyword evidence="3" id="KW-1133">Transmembrane helix</keyword>
<feature type="transmembrane region" description="Helical" evidence="3">
    <location>
        <begin position="252"/>
        <end position="274"/>
    </location>
</feature>
<dbReference type="PANTHER" id="PTHR30097:SF4">
    <property type="entry name" value="SLR6042 PROTEIN"/>
    <property type="match status" value="1"/>
</dbReference>
<dbReference type="EMBL" id="JAULRT010000032">
    <property type="protein sequence ID" value="MDO3380980.1"/>
    <property type="molecule type" value="Genomic_DNA"/>
</dbReference>
<feature type="transmembrane region" description="Helical" evidence="3">
    <location>
        <begin position="151"/>
        <end position="173"/>
    </location>
</feature>
<sequence>MWDKLRSLRPSLVRHIEIQPRLYQGQQAYVLHDKAKARFHKLDPAAYEMLEAMDGHKTLAQLLAVARHRLEAQGHQPLPEQADALALLQYLYVADLLICDLPADVNALFQRRTDSRKRRWLQRLANPITWRISFGSPDPWLSRLQWLARILASRTMGLLWLGIVGWALIQAFVHWEELSSTSLEVLLSPSNLLLLWLTYPALKIVHELGHGLFTKVWGGEIYDCGVVFILGVPLPYMDATAASGFAQKHRRLMVGAAGMAVELFLAAVALLLWLAVEPGLIQKLLYNVVLLGSISTLLFNGNPLLKFDGYHLLCDALETPNLAARAKSQLAYLLNRYGLGLASTRAVAHNRRGALALTLYGLLALGYRWLIFAVIFYLIAGYSLALALVLAVWMLFFQLLLPASKSLRQSFSQLKGQRSRAISFLIAAPAMLLVVLFVLPLPLATEANGVVWLPEDSRALATAPGFVETLEATHGQTAAVGQPLAVLRNEELKHERQIAALDLEKFKLQYQQSWAQNRSEAGIVSEQIRALQSELEHLDRQLTSLTLTSPSAGRVYFADHHELVGQYLREGDILAYVVPAKARKIRVALTQQQIGLVREATRDIEIKLAGVLSQTYHGRISSEVPGGTFTLPSAVLGSLGGGNLAVSLKDESGTTTEQMVFLVDVILDEPLTDQHYGQRAYLQFHHAPEPLAFRWWRALRQLFISQLDH</sequence>
<evidence type="ECO:0000313" key="5">
    <source>
        <dbReference type="Proteomes" id="UP001168380"/>
    </source>
</evidence>
<evidence type="ECO:0000256" key="1">
    <source>
        <dbReference type="ARBA" id="ARBA00022448"/>
    </source>
</evidence>
<feature type="coiled-coil region" evidence="2">
    <location>
        <begin position="484"/>
        <end position="548"/>
    </location>
</feature>
<keyword evidence="2" id="KW-0175">Coiled coil</keyword>
<dbReference type="PANTHER" id="PTHR30097">
    <property type="entry name" value="CATION EFFLUX SYSTEM PROTEIN CUSB"/>
    <property type="match status" value="1"/>
</dbReference>
<dbReference type="RefSeq" id="WP_302711103.1">
    <property type="nucleotide sequence ID" value="NZ_JAULRT010000032.1"/>
</dbReference>
<comment type="caution">
    <text evidence="4">The sequence shown here is derived from an EMBL/GenBank/DDBJ whole genome shotgun (WGS) entry which is preliminary data.</text>
</comment>
<feature type="transmembrane region" description="Helical" evidence="3">
    <location>
        <begin position="280"/>
        <end position="299"/>
    </location>
</feature>
<keyword evidence="3" id="KW-0472">Membrane</keyword>
<name>A0ABT8TBG8_9GAMM</name>
<gene>
    <name evidence="4" type="ORF">QWI16_02270</name>
</gene>
<evidence type="ECO:0000256" key="2">
    <source>
        <dbReference type="SAM" id="Coils"/>
    </source>
</evidence>
<reference evidence="4" key="1">
    <citation type="submission" date="2023-07" db="EMBL/GenBank/DDBJ databases">
        <title>Gilvimarinus algae sp. nov., isolated from the surface of Kelp.</title>
        <authorList>
            <person name="Sun Y.Y."/>
            <person name="Gong Y."/>
            <person name="Du Z.J."/>
        </authorList>
    </citation>
    <scope>NUCLEOTIDE SEQUENCE</scope>
    <source>
        <strain evidence="4">SDUM040014</strain>
    </source>
</reference>
<organism evidence="4 5">
    <name type="scientific">Gilvimarinus algae</name>
    <dbReference type="NCBI Taxonomy" id="3058037"/>
    <lineage>
        <taxon>Bacteria</taxon>
        <taxon>Pseudomonadati</taxon>
        <taxon>Pseudomonadota</taxon>
        <taxon>Gammaproteobacteria</taxon>
        <taxon>Cellvibrionales</taxon>
        <taxon>Cellvibrionaceae</taxon>
        <taxon>Gilvimarinus</taxon>
    </lineage>
</organism>
<keyword evidence="5" id="KW-1185">Reference proteome</keyword>
<dbReference type="Proteomes" id="UP001168380">
    <property type="component" value="Unassembled WGS sequence"/>
</dbReference>
<dbReference type="InterPro" id="IPR051909">
    <property type="entry name" value="MFP_Cation_Efflux"/>
</dbReference>
<accession>A0ABT8TBG8</accession>
<protein>
    <submittedName>
        <fullName evidence="4">HlyD family efflux transporter periplasmic adaptor subunit</fullName>
    </submittedName>
</protein>